<dbReference type="EMBL" id="VLLG01000005">
    <property type="protein sequence ID" value="TWI84300.1"/>
    <property type="molecule type" value="Genomic_DNA"/>
</dbReference>
<evidence type="ECO:0000256" key="5">
    <source>
        <dbReference type="RuleBase" id="RU004168"/>
    </source>
</evidence>
<reference evidence="7 8" key="1">
    <citation type="journal article" date="2013" name="Stand. Genomic Sci.">
        <title>Genomic Encyclopedia of Type Strains, Phase I: The one thousand microbial genomes (KMG-I) project.</title>
        <authorList>
            <person name="Kyrpides N.C."/>
            <person name="Woyke T."/>
            <person name="Eisen J.A."/>
            <person name="Garrity G."/>
            <person name="Lilburn T.G."/>
            <person name="Beck B.J."/>
            <person name="Whitman W.B."/>
            <person name="Hugenholtz P."/>
            <person name="Klenk H.P."/>
        </authorList>
    </citation>
    <scope>NUCLEOTIDE SEQUENCE [LARGE SCALE GENOMIC DNA]</scope>
    <source>
        <strain evidence="7 8">DSM 13484</strain>
    </source>
</reference>
<dbReference type="InterPro" id="IPR001792">
    <property type="entry name" value="Acylphosphatase-like_dom"/>
</dbReference>
<feature type="domain" description="Acylphosphatase-like" evidence="6">
    <location>
        <begin position="5"/>
        <end position="91"/>
    </location>
</feature>
<dbReference type="OrthoDB" id="9808093at2"/>
<dbReference type="PROSITE" id="PS51160">
    <property type="entry name" value="ACYLPHOSPHATASE_3"/>
    <property type="match status" value="1"/>
</dbReference>
<dbReference type="Proteomes" id="UP000316778">
    <property type="component" value="Unassembled WGS sequence"/>
</dbReference>
<evidence type="ECO:0000313" key="7">
    <source>
        <dbReference type="EMBL" id="TWI84300.1"/>
    </source>
</evidence>
<dbReference type="Pfam" id="PF00708">
    <property type="entry name" value="Acylphosphatase"/>
    <property type="match status" value="1"/>
</dbReference>
<comment type="catalytic activity">
    <reaction evidence="3 4">
        <text>an acyl phosphate + H2O = a carboxylate + phosphate + H(+)</text>
        <dbReference type="Rhea" id="RHEA:14965"/>
        <dbReference type="ChEBI" id="CHEBI:15377"/>
        <dbReference type="ChEBI" id="CHEBI:15378"/>
        <dbReference type="ChEBI" id="CHEBI:29067"/>
        <dbReference type="ChEBI" id="CHEBI:43474"/>
        <dbReference type="ChEBI" id="CHEBI:59918"/>
        <dbReference type="EC" id="3.6.1.7"/>
    </reaction>
</comment>
<proteinExistence type="inferred from homology"/>
<dbReference type="PANTHER" id="PTHR47268">
    <property type="entry name" value="ACYLPHOSPHATASE"/>
    <property type="match status" value="1"/>
</dbReference>
<evidence type="ECO:0000256" key="3">
    <source>
        <dbReference type="ARBA" id="ARBA00047645"/>
    </source>
</evidence>
<gene>
    <name evidence="7" type="ORF">LX66_4666</name>
</gene>
<dbReference type="Gene3D" id="3.30.70.100">
    <property type="match status" value="1"/>
</dbReference>
<dbReference type="GO" id="GO:0003998">
    <property type="term" value="F:acylphosphatase activity"/>
    <property type="evidence" value="ECO:0007669"/>
    <property type="project" value="UniProtKB-EC"/>
</dbReference>
<dbReference type="EC" id="3.6.1.7" evidence="2 4"/>
<dbReference type="AlphaFoldDB" id="A0A562SUF4"/>
<dbReference type="InterPro" id="IPR017968">
    <property type="entry name" value="Acylphosphatase_CS"/>
</dbReference>
<organism evidence="7 8">
    <name type="scientific">Chitinophaga japonensis</name>
    <name type="common">Flexibacter japonensis</name>
    <dbReference type="NCBI Taxonomy" id="104662"/>
    <lineage>
        <taxon>Bacteria</taxon>
        <taxon>Pseudomonadati</taxon>
        <taxon>Bacteroidota</taxon>
        <taxon>Chitinophagia</taxon>
        <taxon>Chitinophagales</taxon>
        <taxon>Chitinophagaceae</taxon>
        <taxon>Chitinophaga</taxon>
    </lineage>
</organism>
<dbReference type="PANTHER" id="PTHR47268:SF4">
    <property type="entry name" value="ACYLPHOSPHATASE"/>
    <property type="match status" value="1"/>
</dbReference>
<feature type="active site" evidence="4">
    <location>
        <position position="38"/>
    </location>
</feature>
<dbReference type="SUPFAM" id="SSF54975">
    <property type="entry name" value="Acylphosphatase/BLUF domain-like"/>
    <property type="match status" value="1"/>
</dbReference>
<evidence type="ECO:0000256" key="2">
    <source>
        <dbReference type="ARBA" id="ARBA00012150"/>
    </source>
</evidence>
<keyword evidence="8" id="KW-1185">Reference proteome</keyword>
<protein>
    <recommendedName>
        <fullName evidence="2 4">acylphosphatase</fullName>
        <ecNumber evidence="2 4">3.6.1.7</ecNumber>
    </recommendedName>
</protein>
<feature type="active site" evidence="4">
    <location>
        <position position="20"/>
    </location>
</feature>
<comment type="caution">
    <text evidence="7">The sequence shown here is derived from an EMBL/GenBank/DDBJ whole genome shotgun (WGS) entry which is preliminary data.</text>
</comment>
<accession>A0A562SUF4</accession>
<dbReference type="InterPro" id="IPR020456">
    <property type="entry name" value="Acylphosphatase"/>
</dbReference>
<sequence>MAKIHKEITVKGKVQGVFFRASAKQMAEQLGIAGQVRNLPDGSVWIAAESEEPAMEAFIAWCRQGPPLARVAGVQLVDAPLQHYKTFEIERY</sequence>
<evidence type="ECO:0000256" key="4">
    <source>
        <dbReference type="PROSITE-ProRule" id="PRU00520"/>
    </source>
</evidence>
<evidence type="ECO:0000313" key="8">
    <source>
        <dbReference type="Proteomes" id="UP000316778"/>
    </source>
</evidence>
<comment type="similarity">
    <text evidence="1 5">Belongs to the acylphosphatase family.</text>
</comment>
<dbReference type="InterPro" id="IPR036046">
    <property type="entry name" value="Acylphosphatase-like_dom_sf"/>
</dbReference>
<keyword evidence="4" id="KW-0378">Hydrolase</keyword>
<evidence type="ECO:0000259" key="6">
    <source>
        <dbReference type="PROSITE" id="PS51160"/>
    </source>
</evidence>
<dbReference type="PROSITE" id="PS00150">
    <property type="entry name" value="ACYLPHOSPHATASE_1"/>
    <property type="match status" value="1"/>
</dbReference>
<name>A0A562SUF4_CHIJA</name>
<evidence type="ECO:0000256" key="1">
    <source>
        <dbReference type="ARBA" id="ARBA00005614"/>
    </source>
</evidence>
<dbReference type="RefSeq" id="WP_145717852.1">
    <property type="nucleotide sequence ID" value="NZ_BAAAFY010000002.1"/>
</dbReference>